<protein>
    <submittedName>
        <fullName evidence="2">Uncharacterized protein</fullName>
    </submittedName>
</protein>
<dbReference type="GeneID" id="300180509"/>
<dbReference type="AlphaFoldDB" id="A0A109D5U0"/>
<keyword evidence="3" id="KW-1185">Reference proteome</keyword>
<name>A0A109D5U0_9VIBR</name>
<dbReference type="EMBL" id="LMXU01000032">
    <property type="protein sequence ID" value="KWT99428.1"/>
    <property type="molecule type" value="Genomic_DNA"/>
</dbReference>
<sequence>MKKQFLLISMLMAASANASSSLNAPAQMDNGFPLQVTPVLNHGVTHFGTKFSSVSELCFKASFESIDTEWVNVSFIDKEGNHISGLSMYPMSDEYQCTSYFGSYAYLQMIKSGTLEFNVKAAVPVNNLEFKVVGEPEISGEIVTISAEENTMNSANGTYFTHIVEPNTVYSVEIIQNQALHNSIGDKFGSVGLSYESIDGVKRLVAIEDKPIFISTKGEMDFFLADNDQDNTGKVLVNVRRVNID</sequence>
<accession>A0A109D5U0</accession>
<evidence type="ECO:0000313" key="3">
    <source>
        <dbReference type="Proteomes" id="UP000057389"/>
    </source>
</evidence>
<reference evidence="2 3" key="1">
    <citation type="submission" date="2015-11" db="EMBL/GenBank/DDBJ databases">
        <title>Draft WGS of Vibrio toranzoniae.</title>
        <authorList>
            <person name="Lasa A."/>
            <person name="Romalde J.L."/>
        </authorList>
    </citation>
    <scope>NUCLEOTIDE SEQUENCE [LARGE SCALE GENOMIC DNA]</scope>
    <source>
        <strain evidence="2 3">Vb 10.8</strain>
    </source>
</reference>
<organism evidence="2 3">
    <name type="scientific">Vibrio toranzoniae</name>
    <dbReference type="NCBI Taxonomy" id="1194427"/>
    <lineage>
        <taxon>Bacteria</taxon>
        <taxon>Pseudomonadati</taxon>
        <taxon>Pseudomonadota</taxon>
        <taxon>Gammaproteobacteria</taxon>
        <taxon>Vibrionales</taxon>
        <taxon>Vibrionaceae</taxon>
        <taxon>Vibrio</taxon>
    </lineage>
</organism>
<dbReference type="OrthoDB" id="6308711at2"/>
<dbReference type="Proteomes" id="UP000057389">
    <property type="component" value="Unassembled WGS sequence"/>
</dbReference>
<evidence type="ECO:0000256" key="1">
    <source>
        <dbReference type="SAM" id="SignalP"/>
    </source>
</evidence>
<feature type="chain" id="PRO_5007133777" evidence="1">
    <location>
        <begin position="19"/>
        <end position="245"/>
    </location>
</feature>
<comment type="caution">
    <text evidence="2">The sequence shown here is derived from an EMBL/GenBank/DDBJ whole genome shotgun (WGS) entry which is preliminary data.</text>
</comment>
<feature type="signal peptide" evidence="1">
    <location>
        <begin position="1"/>
        <end position="18"/>
    </location>
</feature>
<keyword evidence="1" id="KW-0732">Signal</keyword>
<proteinExistence type="predicted"/>
<gene>
    <name evidence="2" type="ORF">APQ14_13820</name>
</gene>
<evidence type="ECO:0000313" key="2">
    <source>
        <dbReference type="EMBL" id="KWT99428.1"/>
    </source>
</evidence>
<dbReference type="RefSeq" id="WP_060468977.1">
    <property type="nucleotide sequence ID" value="NZ_AP025515.1"/>
</dbReference>